<dbReference type="GO" id="GO:0034045">
    <property type="term" value="C:phagophore assembly site membrane"/>
    <property type="evidence" value="ECO:0007669"/>
    <property type="project" value="TreeGrafter"/>
</dbReference>
<dbReference type="GO" id="GO:0000422">
    <property type="term" value="P:autophagy of mitochondrion"/>
    <property type="evidence" value="ECO:0007669"/>
    <property type="project" value="TreeGrafter"/>
</dbReference>
<evidence type="ECO:0000313" key="8">
    <source>
        <dbReference type="Proteomes" id="UP000008076"/>
    </source>
</evidence>
<protein>
    <recommendedName>
        <fullName evidence="6">Protein kinase domain-containing protein</fullName>
    </recommendedName>
</protein>
<name>B0EQJ2_ENTDS</name>
<evidence type="ECO:0000313" key="7">
    <source>
        <dbReference type="EMBL" id="EDR23191.1"/>
    </source>
</evidence>
<dbReference type="InterPro" id="IPR017441">
    <property type="entry name" value="Protein_kinase_ATP_BS"/>
</dbReference>
<keyword evidence="3" id="KW-0418">Kinase</keyword>
<evidence type="ECO:0000259" key="6">
    <source>
        <dbReference type="PROSITE" id="PS50011"/>
    </source>
</evidence>
<keyword evidence="4 5" id="KW-0067">ATP-binding</keyword>
<dbReference type="InterPro" id="IPR045269">
    <property type="entry name" value="Atg1-like"/>
</dbReference>
<feature type="domain" description="Protein kinase" evidence="6">
    <location>
        <begin position="20"/>
        <end position="278"/>
    </location>
</feature>
<keyword evidence="8" id="KW-1185">Reference proteome</keyword>
<dbReference type="SUPFAM" id="SSF56112">
    <property type="entry name" value="Protein kinase-like (PK-like)"/>
    <property type="match status" value="2"/>
</dbReference>
<feature type="domain" description="Protein kinase" evidence="6">
    <location>
        <begin position="295"/>
        <end position="564"/>
    </location>
</feature>
<accession>B0EQJ2</accession>
<dbReference type="SMART" id="SM00220">
    <property type="entry name" value="S_TKc"/>
    <property type="match status" value="2"/>
</dbReference>
<evidence type="ECO:0000256" key="3">
    <source>
        <dbReference type="ARBA" id="ARBA00022777"/>
    </source>
</evidence>
<dbReference type="GO" id="GO:0005524">
    <property type="term" value="F:ATP binding"/>
    <property type="evidence" value="ECO:0007669"/>
    <property type="project" value="UniProtKB-UniRule"/>
</dbReference>
<dbReference type="PANTHER" id="PTHR24348">
    <property type="entry name" value="SERINE/THREONINE-PROTEIN KINASE UNC-51-RELATED"/>
    <property type="match status" value="1"/>
</dbReference>
<dbReference type="GeneID" id="5885548"/>
<dbReference type="InterPro" id="IPR011009">
    <property type="entry name" value="Kinase-like_dom_sf"/>
</dbReference>
<dbReference type="GO" id="GO:0005776">
    <property type="term" value="C:autophagosome"/>
    <property type="evidence" value="ECO:0007669"/>
    <property type="project" value="TreeGrafter"/>
</dbReference>
<keyword evidence="1" id="KW-0808">Transferase</keyword>
<dbReference type="GO" id="GO:0042594">
    <property type="term" value="P:response to starvation"/>
    <property type="evidence" value="ECO:0007669"/>
    <property type="project" value="TreeGrafter"/>
</dbReference>
<evidence type="ECO:0000256" key="4">
    <source>
        <dbReference type="ARBA" id="ARBA00022840"/>
    </source>
</evidence>
<reference evidence="8" key="1">
    <citation type="submission" date="2007-12" db="EMBL/GenBank/DDBJ databases">
        <title>Annotation of Entamoeba dispar SAW760.</title>
        <authorList>
            <person name="Lorenzi H."/>
            <person name="Inman J."/>
            <person name="Schobel S."/>
            <person name="Amedeo P."/>
            <person name="Caler E."/>
        </authorList>
    </citation>
    <scope>NUCLEOTIDE SEQUENCE [LARGE SCALE GENOMIC DNA]</scope>
    <source>
        <strain evidence="8">ATCC PRA-260 / SAW760</strain>
    </source>
</reference>
<dbReference type="EMBL" id="DS550386">
    <property type="protein sequence ID" value="EDR23191.1"/>
    <property type="molecule type" value="Genomic_DNA"/>
</dbReference>
<dbReference type="RefSeq" id="XP_001740385.1">
    <property type="nucleotide sequence ID" value="XM_001740333.1"/>
</dbReference>
<gene>
    <name evidence="7" type="ORF">EDI_229980</name>
</gene>
<evidence type="ECO:0000256" key="2">
    <source>
        <dbReference type="ARBA" id="ARBA00022741"/>
    </source>
</evidence>
<feature type="binding site" evidence="5">
    <location>
        <position position="326"/>
    </location>
    <ligand>
        <name>ATP</name>
        <dbReference type="ChEBI" id="CHEBI:30616"/>
    </ligand>
</feature>
<dbReference type="PROSITE" id="PS50011">
    <property type="entry name" value="PROTEIN_KINASE_DOM"/>
    <property type="match status" value="2"/>
</dbReference>
<dbReference type="GO" id="GO:0034727">
    <property type="term" value="P:piecemeal microautophagy of the nucleus"/>
    <property type="evidence" value="ECO:0007669"/>
    <property type="project" value="TreeGrafter"/>
</dbReference>
<dbReference type="Pfam" id="PF00069">
    <property type="entry name" value="Pkinase"/>
    <property type="match status" value="2"/>
</dbReference>
<dbReference type="InterPro" id="IPR008271">
    <property type="entry name" value="Ser/Thr_kinase_AS"/>
</dbReference>
<dbReference type="AlphaFoldDB" id="B0EQJ2"/>
<dbReference type="OMA" id="CHTNRTI"/>
<keyword evidence="2 5" id="KW-0547">Nucleotide-binding</keyword>
<sequence>MNKIERVNITLASESEVNRYTLQEVIHSNKDSVIQNAIEKSPQGARTVVIKRHLINMNKKDIVLQYSEALRLLQQCEHINIIKIYNCFFCYFNGSLQFWIVMEKCTQMDLLSFIRSNTSFGVNEQTMFFMCDISYAIEYLSKNYSLFQYSLTPEHLLLTRDPSSPIPLIKLTNLFSLVTDLEELFYKNCYYNPPEYIKKKIFDNSVIWSIGVIFFMLVHGHHPLEIGKTDIMYNILHMKPIEFPSTNDELFRDLIKRMLVYDPNKRISLDQFFVHPFIEKCRKFKWGKPSDPSIYHPIKIVGKGSYGTVMYALRIINGDKTPVAIKEIPYTGRDSVIREARVMRMCKHPNLVDYYDYFELPYSICEGGKQGKYSYLVMEYCDRGTLETYLHAKKRPLQDFEILHFLSEICSGLWYLHFNKHLLHRDLKLDNFLLKTPTQISQKLPRLKITDYGFSRIFGTESQLITSFLGTPIYASPEILNEKGYTVKSDLYSVGVILYVLATNQFPFSDDKDIFLEKMRREEPLLFPSDVVIDPMLKDLICHLITHKEADRCSWEEFFQHPYVQRAVPAHSLPTHNDFRQFKEQEIDMM</sequence>
<dbReference type="GO" id="GO:0004674">
    <property type="term" value="F:protein serine/threonine kinase activity"/>
    <property type="evidence" value="ECO:0007669"/>
    <property type="project" value="InterPro"/>
</dbReference>
<dbReference type="KEGG" id="edi:EDI_229980"/>
<dbReference type="eggNOG" id="KOG0597">
    <property type="taxonomic scope" value="Eukaryota"/>
</dbReference>
<evidence type="ECO:0000256" key="5">
    <source>
        <dbReference type="PROSITE-ProRule" id="PRU10141"/>
    </source>
</evidence>
<dbReference type="VEuPathDB" id="AmoebaDB:EDI_229980"/>
<dbReference type="Proteomes" id="UP000008076">
    <property type="component" value="Unassembled WGS sequence"/>
</dbReference>
<dbReference type="GO" id="GO:0000045">
    <property type="term" value="P:autophagosome assembly"/>
    <property type="evidence" value="ECO:0007669"/>
    <property type="project" value="TreeGrafter"/>
</dbReference>
<dbReference type="PROSITE" id="PS00108">
    <property type="entry name" value="PROTEIN_KINASE_ST"/>
    <property type="match status" value="1"/>
</dbReference>
<dbReference type="GO" id="GO:0005829">
    <property type="term" value="C:cytosol"/>
    <property type="evidence" value="ECO:0007669"/>
    <property type="project" value="TreeGrafter"/>
</dbReference>
<evidence type="ECO:0000256" key="1">
    <source>
        <dbReference type="ARBA" id="ARBA00022679"/>
    </source>
</evidence>
<dbReference type="PANTHER" id="PTHR24348:SF22">
    <property type="entry name" value="NON-SPECIFIC SERINE_THREONINE PROTEIN KINASE"/>
    <property type="match status" value="1"/>
</dbReference>
<organism evidence="8">
    <name type="scientific">Entamoeba dispar (strain ATCC PRA-260 / SAW760)</name>
    <dbReference type="NCBI Taxonomy" id="370354"/>
    <lineage>
        <taxon>Eukaryota</taxon>
        <taxon>Amoebozoa</taxon>
        <taxon>Evosea</taxon>
        <taxon>Archamoebae</taxon>
        <taxon>Mastigamoebida</taxon>
        <taxon>Entamoebidae</taxon>
        <taxon>Entamoeba</taxon>
    </lineage>
</organism>
<dbReference type="GO" id="GO:0010506">
    <property type="term" value="P:regulation of autophagy"/>
    <property type="evidence" value="ECO:0007669"/>
    <property type="project" value="InterPro"/>
</dbReference>
<dbReference type="Gene3D" id="3.30.200.20">
    <property type="entry name" value="Phosphorylase Kinase, domain 1"/>
    <property type="match status" value="1"/>
</dbReference>
<dbReference type="OrthoDB" id="346907at2759"/>
<dbReference type="InterPro" id="IPR000719">
    <property type="entry name" value="Prot_kinase_dom"/>
</dbReference>
<dbReference type="Gene3D" id="1.10.510.10">
    <property type="entry name" value="Transferase(Phosphotransferase) domain 1"/>
    <property type="match status" value="2"/>
</dbReference>
<dbReference type="eggNOG" id="KOG0032">
    <property type="taxonomic scope" value="Eukaryota"/>
</dbReference>
<dbReference type="PROSITE" id="PS00107">
    <property type="entry name" value="PROTEIN_KINASE_ATP"/>
    <property type="match status" value="1"/>
</dbReference>
<dbReference type="FunFam" id="1.10.510.10:FF:000629">
    <property type="entry name" value="Protein kinase domain containing protein"/>
    <property type="match status" value="1"/>
</dbReference>
<dbReference type="GO" id="GO:0061709">
    <property type="term" value="P:reticulophagy"/>
    <property type="evidence" value="ECO:0007669"/>
    <property type="project" value="TreeGrafter"/>
</dbReference>
<proteinExistence type="predicted"/>